<dbReference type="EMBL" id="CP065592">
    <property type="protein sequence ID" value="QPQ56079.1"/>
    <property type="molecule type" value="Genomic_DNA"/>
</dbReference>
<dbReference type="InterPro" id="IPR053745">
    <property type="entry name" value="Viral_Tail_Comp_sf"/>
</dbReference>
<protein>
    <submittedName>
        <fullName evidence="1">DUF3168 domain-containing protein</fullName>
    </submittedName>
</protein>
<dbReference type="AlphaFoldDB" id="A0A7T2LMZ1"/>
<gene>
    <name evidence="1" type="ORF">IC614_05785</name>
</gene>
<name>A0A7T2LMZ1_9SPHN</name>
<proteinExistence type="predicted"/>
<dbReference type="KEGG" id="sflv:IC614_05785"/>
<dbReference type="Proteomes" id="UP000594873">
    <property type="component" value="Chromosome"/>
</dbReference>
<dbReference type="RefSeq" id="WP_200972939.1">
    <property type="nucleotide sequence ID" value="NZ_CP065592.1"/>
</dbReference>
<dbReference type="Gene3D" id="3.30.2000.30">
    <property type="match status" value="1"/>
</dbReference>
<evidence type="ECO:0000313" key="2">
    <source>
        <dbReference type="Proteomes" id="UP000594873"/>
    </source>
</evidence>
<accession>A0A7T2LMZ1</accession>
<reference evidence="1 2" key="1">
    <citation type="submission" date="2020-11" db="EMBL/GenBank/DDBJ databases">
        <title>Genome seq and assembly of Sphingosinicella sp.</title>
        <authorList>
            <person name="Chhetri G."/>
        </authorList>
    </citation>
    <scope>NUCLEOTIDE SEQUENCE [LARGE SCALE GENOMIC DNA]</scope>
    <source>
        <strain evidence="1 2">UDD2</strain>
    </source>
</reference>
<evidence type="ECO:0000313" key="1">
    <source>
        <dbReference type="EMBL" id="QPQ56079.1"/>
    </source>
</evidence>
<dbReference type="InterPro" id="IPR021508">
    <property type="entry name" value="Gp17-like"/>
</dbReference>
<dbReference type="Pfam" id="PF11367">
    <property type="entry name" value="Tail_completion_gp17"/>
    <property type="match status" value="1"/>
</dbReference>
<sequence length="129" mass="13439">MAMTGAALAETLSAALTNLALPGGVHHGAAQGAAFPHAVVEIGPESDWSCKDRAGREVRIAVTIADKGPSAARLHALMGAAEAAILASPAMLADWEIVTLRFLRSRVVRSGTGWTGLAEFRARLLELAR</sequence>
<keyword evidence="2" id="KW-1185">Reference proteome</keyword>
<organism evidence="1 2">
    <name type="scientific">Allosphingosinicella flava</name>
    <dbReference type="NCBI Taxonomy" id="2771430"/>
    <lineage>
        <taxon>Bacteria</taxon>
        <taxon>Pseudomonadati</taxon>
        <taxon>Pseudomonadota</taxon>
        <taxon>Alphaproteobacteria</taxon>
        <taxon>Sphingomonadales</taxon>
        <taxon>Sphingomonadaceae</taxon>
        <taxon>Allosphingosinicella</taxon>
    </lineage>
</organism>